<dbReference type="Proteomes" id="UP000631300">
    <property type="component" value="Unassembled WGS sequence"/>
</dbReference>
<keyword evidence="2" id="KW-1185">Reference proteome</keyword>
<protein>
    <recommendedName>
        <fullName evidence="3">DUF885 family protein</fullName>
    </recommendedName>
</protein>
<dbReference type="Pfam" id="PF05960">
    <property type="entry name" value="DUF885"/>
    <property type="match status" value="1"/>
</dbReference>
<evidence type="ECO:0000313" key="2">
    <source>
        <dbReference type="Proteomes" id="UP000631300"/>
    </source>
</evidence>
<gene>
    <name evidence="1" type="ORF">GCM10007391_07730</name>
</gene>
<dbReference type="InterPro" id="IPR010281">
    <property type="entry name" value="DUF885"/>
</dbReference>
<evidence type="ECO:0008006" key="3">
    <source>
        <dbReference type="Google" id="ProtNLM"/>
    </source>
</evidence>
<reference evidence="1" key="2">
    <citation type="submission" date="2020-09" db="EMBL/GenBank/DDBJ databases">
        <authorList>
            <person name="Sun Q."/>
            <person name="Kim S."/>
        </authorList>
    </citation>
    <scope>NUCLEOTIDE SEQUENCE</scope>
    <source>
        <strain evidence="1">KCTC 22164</strain>
    </source>
</reference>
<comment type="caution">
    <text evidence="1">The sequence shown here is derived from an EMBL/GenBank/DDBJ whole genome shotgun (WGS) entry which is preliminary data.</text>
</comment>
<name>A0A918JEU7_9ALTE</name>
<organism evidence="1 2">
    <name type="scientific">Alteromonas halophila</name>
    <dbReference type="NCBI Taxonomy" id="516698"/>
    <lineage>
        <taxon>Bacteria</taxon>
        <taxon>Pseudomonadati</taxon>
        <taxon>Pseudomonadota</taxon>
        <taxon>Gammaproteobacteria</taxon>
        <taxon>Alteromonadales</taxon>
        <taxon>Alteromonadaceae</taxon>
        <taxon>Alteromonas/Salinimonas group</taxon>
        <taxon>Alteromonas</taxon>
    </lineage>
</organism>
<reference evidence="1" key="1">
    <citation type="journal article" date="2014" name="Int. J. Syst. Evol. Microbiol.">
        <title>Complete genome sequence of Corynebacterium casei LMG S-19264T (=DSM 44701T), isolated from a smear-ripened cheese.</title>
        <authorList>
            <consortium name="US DOE Joint Genome Institute (JGI-PGF)"/>
            <person name="Walter F."/>
            <person name="Albersmeier A."/>
            <person name="Kalinowski J."/>
            <person name="Ruckert C."/>
        </authorList>
    </citation>
    <scope>NUCLEOTIDE SEQUENCE</scope>
    <source>
        <strain evidence="1">KCTC 22164</strain>
    </source>
</reference>
<dbReference type="AlphaFoldDB" id="A0A918JEU7"/>
<sequence length="52" mass="5811">MLELREKAESELGDKFDIRAFHDTMLGAGSVPLNVLEANINEWIAAQLPERA</sequence>
<dbReference type="EMBL" id="BMXP01000001">
    <property type="protein sequence ID" value="GGW77227.1"/>
    <property type="molecule type" value="Genomic_DNA"/>
</dbReference>
<dbReference type="PANTHER" id="PTHR33361:SF2">
    <property type="entry name" value="DUF885 DOMAIN-CONTAINING PROTEIN"/>
    <property type="match status" value="1"/>
</dbReference>
<accession>A0A918JEU7</accession>
<evidence type="ECO:0000313" key="1">
    <source>
        <dbReference type="EMBL" id="GGW77227.1"/>
    </source>
</evidence>
<dbReference type="PANTHER" id="PTHR33361">
    <property type="entry name" value="GLR0591 PROTEIN"/>
    <property type="match status" value="1"/>
</dbReference>
<proteinExistence type="predicted"/>